<dbReference type="PANTHER" id="PTHR45947:SF3">
    <property type="entry name" value="SULFOQUINOVOSYL TRANSFERASE SQD2"/>
    <property type="match status" value="1"/>
</dbReference>
<evidence type="ECO:0000259" key="5">
    <source>
        <dbReference type="Pfam" id="PF13579"/>
    </source>
</evidence>
<dbReference type="InterPro" id="IPR050194">
    <property type="entry name" value="Glycosyltransferase_grp1"/>
</dbReference>
<dbReference type="GO" id="GO:0016758">
    <property type="term" value="F:hexosyltransferase activity"/>
    <property type="evidence" value="ECO:0007669"/>
    <property type="project" value="TreeGrafter"/>
</dbReference>
<evidence type="ECO:0000256" key="1">
    <source>
        <dbReference type="ARBA" id="ARBA00022676"/>
    </source>
</evidence>
<feature type="domain" description="Glycosyltransferase subfamily 4-like N-terminal" evidence="5">
    <location>
        <begin position="370"/>
        <end position="528"/>
    </location>
</feature>
<dbReference type="Pfam" id="PF13439">
    <property type="entry name" value="Glyco_transf_4"/>
    <property type="match status" value="1"/>
</dbReference>
<evidence type="ECO:0000259" key="3">
    <source>
        <dbReference type="Pfam" id="PF00534"/>
    </source>
</evidence>
<dbReference type="InterPro" id="IPR001296">
    <property type="entry name" value="Glyco_trans_1"/>
</dbReference>
<organism evidence="6 7">
    <name type="scientific">Kineosporia babensis</name>
    <dbReference type="NCBI Taxonomy" id="499548"/>
    <lineage>
        <taxon>Bacteria</taxon>
        <taxon>Bacillati</taxon>
        <taxon>Actinomycetota</taxon>
        <taxon>Actinomycetes</taxon>
        <taxon>Kineosporiales</taxon>
        <taxon>Kineosporiaceae</taxon>
        <taxon>Kineosporia</taxon>
    </lineage>
</organism>
<keyword evidence="1" id="KW-0328">Glycosyltransferase</keyword>
<feature type="domain" description="Glycosyl transferase family 1" evidence="3">
    <location>
        <begin position="186"/>
        <end position="336"/>
    </location>
</feature>
<dbReference type="Gene3D" id="3.40.50.2000">
    <property type="entry name" value="Glycogen Phosphorylase B"/>
    <property type="match status" value="4"/>
</dbReference>
<name>A0A9X1SU35_9ACTN</name>
<dbReference type="SUPFAM" id="SSF53756">
    <property type="entry name" value="UDP-Glycosyltransferase/glycogen phosphorylase"/>
    <property type="match status" value="2"/>
</dbReference>
<dbReference type="EMBL" id="JAJOMB010000004">
    <property type="protein sequence ID" value="MCD5311290.1"/>
    <property type="molecule type" value="Genomic_DNA"/>
</dbReference>
<protein>
    <submittedName>
        <fullName evidence="6">Glycosyltransferase family 4 protein</fullName>
    </submittedName>
</protein>
<evidence type="ECO:0000259" key="4">
    <source>
        <dbReference type="Pfam" id="PF13439"/>
    </source>
</evidence>
<gene>
    <name evidence="6" type="ORF">LR394_10295</name>
</gene>
<proteinExistence type="predicted"/>
<reference evidence="6" key="1">
    <citation type="submission" date="2021-11" db="EMBL/GenBank/DDBJ databases">
        <title>Streptomyces corallinus and Kineosporia corallina sp. nov., two new coral-derived marine actinobacteria.</title>
        <authorList>
            <person name="Buangrab K."/>
            <person name="Sutthacheep M."/>
            <person name="Yeemin T."/>
            <person name="Harunari E."/>
            <person name="Igarashi Y."/>
            <person name="Sripreechasak P."/>
            <person name="Kanchanasin P."/>
            <person name="Tanasupawat S."/>
            <person name="Phongsopitanun W."/>
        </authorList>
    </citation>
    <scope>NUCLEOTIDE SEQUENCE</scope>
    <source>
        <strain evidence="6">JCM 31032</strain>
    </source>
</reference>
<dbReference type="RefSeq" id="WP_231440468.1">
    <property type="nucleotide sequence ID" value="NZ_JAJOMB010000004.1"/>
</dbReference>
<evidence type="ECO:0000313" key="6">
    <source>
        <dbReference type="EMBL" id="MCD5311290.1"/>
    </source>
</evidence>
<dbReference type="InterPro" id="IPR028098">
    <property type="entry name" value="Glyco_trans_4-like_N"/>
</dbReference>
<accession>A0A9X1SU35</accession>
<dbReference type="Pfam" id="PF13579">
    <property type="entry name" value="Glyco_trans_4_4"/>
    <property type="match status" value="1"/>
</dbReference>
<dbReference type="CDD" id="cd03801">
    <property type="entry name" value="GT4_PimA-like"/>
    <property type="match status" value="2"/>
</dbReference>
<keyword evidence="7" id="KW-1185">Reference proteome</keyword>
<comment type="caution">
    <text evidence="6">The sequence shown here is derived from an EMBL/GenBank/DDBJ whole genome shotgun (WGS) entry which is preliminary data.</text>
</comment>
<keyword evidence="2" id="KW-0808">Transferase</keyword>
<dbReference type="Proteomes" id="UP001138997">
    <property type="component" value="Unassembled WGS sequence"/>
</dbReference>
<evidence type="ECO:0000313" key="7">
    <source>
        <dbReference type="Proteomes" id="UP001138997"/>
    </source>
</evidence>
<dbReference type="AlphaFoldDB" id="A0A9X1SU35"/>
<dbReference type="GO" id="GO:1901137">
    <property type="term" value="P:carbohydrate derivative biosynthetic process"/>
    <property type="evidence" value="ECO:0007669"/>
    <property type="project" value="UniProtKB-ARBA"/>
</dbReference>
<sequence>MKIMVVAPYYAPQVGGLENYALNVVQALIAQGHEVVVVTSGTGNSPGVIRLRAWLKASNTPVNPLWYWQLKRLVGRERPDVVMAHTPVPFIADLAARAAGSTPFVLIYHNDLAKDSGVQKAIVAAYWRLLGHGTLERADRIVTTSERYATTSSFLKQYSAKVDVIAPGVDTRRFHPQVDTSAVSQPDRQVVLFVGSLHRSHAHKGLDLLMRAVAELHAENPRVQLVVVGRGDGLPEYRSQAANLGLDVTFTGFVADEDLPAYYAAADVFVLPSTNMAEGFGMVLLEASACGTPVIGTNVGGIPAALQTVGSSNLAEPRVDSIAQQLRKVLASDEKPAPVTSTWDDAARRTEQSLLAARRPRIALIHNMIAPYRLALFRELAAEVNLRVFFTQGAGKDRLWQASVDGNSFDARVLPSAMLGPVALNPGGFRRLRRSRFDALITNTDPDTAPLSLAGLLLARLRRRPVVVWSEVTDDVVRSVPLPVPGLARLVRGYRRLFLNRATVVLAFSEAARTYLSDFAGKVVRTHQVVPPELLPPAQEQPSRDGRTFLYVGYLTDRKNVDLLIRAFQELTDPRARLLIAGSGPRENALKLRAGSDTRISFLGYVDGQRKAELFSASDVLVLPTRHDCWGLVVNEAIHYGLAVIVTAAAGASELIDDARGVVVPSEDQAALTAAMAGLIADPAALRAVQNKNLNSPDVSDVRSAVRAMSQAVRQALA</sequence>
<feature type="domain" description="Glycosyltransferase subfamily 4-like N-terminal" evidence="4">
    <location>
        <begin position="14"/>
        <end position="173"/>
    </location>
</feature>
<evidence type="ECO:0000256" key="2">
    <source>
        <dbReference type="ARBA" id="ARBA00022679"/>
    </source>
</evidence>
<dbReference type="PANTHER" id="PTHR45947">
    <property type="entry name" value="SULFOQUINOVOSYL TRANSFERASE SQD2"/>
    <property type="match status" value="1"/>
</dbReference>
<dbReference type="Pfam" id="PF00534">
    <property type="entry name" value="Glycos_transf_1"/>
    <property type="match status" value="1"/>
</dbReference>
<dbReference type="Pfam" id="PF13692">
    <property type="entry name" value="Glyco_trans_1_4"/>
    <property type="match status" value="1"/>
</dbReference>